<evidence type="ECO:0000256" key="1">
    <source>
        <dbReference type="SAM" id="MobiDB-lite"/>
    </source>
</evidence>
<reference evidence="2" key="3">
    <citation type="submission" date="2025-09" db="UniProtKB">
        <authorList>
            <consortium name="Ensembl"/>
        </authorList>
    </citation>
    <scope>IDENTIFICATION</scope>
    <source>
        <strain evidence="2">Thorbecke</strain>
    </source>
</reference>
<dbReference type="EMBL" id="AAGW02000398">
    <property type="status" value="NOT_ANNOTATED_CDS"/>
    <property type="molecule type" value="Genomic_DNA"/>
</dbReference>
<dbReference type="Ensembl" id="ENSOCUT00000034200.1">
    <property type="protein sequence ID" value="ENSOCUP00000045611.1"/>
    <property type="gene ID" value="ENSOCUG00000035128.1"/>
</dbReference>
<dbReference type="EMBL" id="AAGW02000399">
    <property type="status" value="NOT_ANNOTATED_CDS"/>
    <property type="molecule type" value="Genomic_DNA"/>
</dbReference>
<dbReference type="InterPro" id="IPR036179">
    <property type="entry name" value="Ig-like_dom_sf"/>
</dbReference>
<dbReference type="STRING" id="9986.ENSOCUP00000045611"/>
<protein>
    <recommendedName>
        <fullName evidence="4">Hyaluronan and proteoglycan link protein 2</fullName>
    </recommendedName>
</protein>
<accession>A0A5F9DH43</accession>
<dbReference type="InterPro" id="IPR013783">
    <property type="entry name" value="Ig-like_fold"/>
</dbReference>
<feature type="compositionally biased region" description="Basic and acidic residues" evidence="1">
    <location>
        <begin position="96"/>
        <end position="115"/>
    </location>
</feature>
<keyword evidence="3" id="KW-1185">Reference proteome</keyword>
<dbReference type="AlphaFoldDB" id="A0A5F9DH43"/>
<name>A0A5F9DH43_RABIT</name>
<feature type="region of interest" description="Disordered" evidence="1">
    <location>
        <begin position="67"/>
        <end position="121"/>
    </location>
</feature>
<evidence type="ECO:0000313" key="2">
    <source>
        <dbReference type="Ensembl" id="ENSOCUP00000045611.1"/>
    </source>
</evidence>
<feature type="compositionally biased region" description="Low complexity" evidence="1">
    <location>
        <begin position="77"/>
        <end position="86"/>
    </location>
</feature>
<dbReference type="InParanoid" id="A0A5F9DH43"/>
<reference evidence="2 3" key="1">
    <citation type="journal article" date="2011" name="Nature">
        <title>A high-resolution map of human evolutionary constraint using 29 mammals.</title>
        <authorList>
            <person name="Lindblad-Toh K."/>
            <person name="Garber M."/>
            <person name="Zuk O."/>
            <person name="Lin M.F."/>
            <person name="Parker B.J."/>
            <person name="Washietl S."/>
            <person name="Kheradpour P."/>
            <person name="Ernst J."/>
            <person name="Jordan G."/>
            <person name="Mauceli E."/>
            <person name="Ward L.D."/>
            <person name="Lowe C.B."/>
            <person name="Holloway A.K."/>
            <person name="Clamp M."/>
            <person name="Gnerre S."/>
            <person name="Alfoldi J."/>
            <person name="Beal K."/>
            <person name="Chang J."/>
            <person name="Clawson H."/>
            <person name="Cuff J."/>
            <person name="Di Palma F."/>
            <person name="Fitzgerald S."/>
            <person name="Flicek P."/>
            <person name="Guttman M."/>
            <person name="Hubisz M.J."/>
            <person name="Jaffe D.B."/>
            <person name="Jungreis I."/>
            <person name="Kent W.J."/>
            <person name="Kostka D."/>
            <person name="Lara M."/>
            <person name="Martins A.L."/>
            <person name="Massingham T."/>
            <person name="Moltke I."/>
            <person name="Raney B.J."/>
            <person name="Rasmussen M.D."/>
            <person name="Robinson J."/>
            <person name="Stark A."/>
            <person name="Vilella A.J."/>
            <person name="Wen J."/>
            <person name="Xie X."/>
            <person name="Zody M.C."/>
            <person name="Baldwin J."/>
            <person name="Bloom T."/>
            <person name="Chin C.W."/>
            <person name="Heiman D."/>
            <person name="Nicol R."/>
            <person name="Nusbaum C."/>
            <person name="Young S."/>
            <person name="Wilkinson J."/>
            <person name="Worley K.C."/>
            <person name="Kovar C.L."/>
            <person name="Muzny D.M."/>
            <person name="Gibbs R.A."/>
            <person name="Cree A."/>
            <person name="Dihn H.H."/>
            <person name="Fowler G."/>
            <person name="Jhangiani S."/>
            <person name="Joshi V."/>
            <person name="Lee S."/>
            <person name="Lewis L.R."/>
            <person name="Nazareth L.V."/>
            <person name="Okwuonu G."/>
            <person name="Santibanez J."/>
            <person name="Warren W.C."/>
            <person name="Mardis E.R."/>
            <person name="Weinstock G.M."/>
            <person name="Wilson R.K."/>
            <person name="Delehaunty K."/>
            <person name="Dooling D."/>
            <person name="Fronik C."/>
            <person name="Fulton L."/>
            <person name="Fulton B."/>
            <person name="Graves T."/>
            <person name="Minx P."/>
            <person name="Sodergren E."/>
            <person name="Birney E."/>
            <person name="Margulies E.H."/>
            <person name="Herrero J."/>
            <person name="Green E.D."/>
            <person name="Haussler D."/>
            <person name="Siepel A."/>
            <person name="Goldman N."/>
            <person name="Pollard K.S."/>
            <person name="Pedersen J.S."/>
            <person name="Lander E.S."/>
            <person name="Kellis M."/>
        </authorList>
    </citation>
    <scope>NUCLEOTIDE SEQUENCE [LARGE SCALE GENOMIC DNA]</scope>
    <source>
        <strain evidence="2 3">Thorbecke inbred</strain>
    </source>
</reference>
<evidence type="ECO:0008006" key="4">
    <source>
        <dbReference type="Google" id="ProtNLM"/>
    </source>
</evidence>
<dbReference type="Bgee" id="ENSOCUG00000035128">
    <property type="expression patterns" value="Expressed in brain and 4 other cell types or tissues"/>
</dbReference>
<sequence length="121" mass="13279">MRRGHRLDASLVIAGVRLEDEGRYRCELITGLEDESVALTLSLEGEALPRARLARVGAPRCGCPRVPPRHLPAPSCPSQLSGGPSQLLPPPLPARPQDRPRGLELKTGETHHYNRWELNPA</sequence>
<dbReference type="GeneTree" id="ENSGT00940000173534"/>
<organism evidence="2 3">
    <name type="scientific">Oryctolagus cuniculus</name>
    <name type="common">Rabbit</name>
    <dbReference type="NCBI Taxonomy" id="9986"/>
    <lineage>
        <taxon>Eukaryota</taxon>
        <taxon>Metazoa</taxon>
        <taxon>Chordata</taxon>
        <taxon>Craniata</taxon>
        <taxon>Vertebrata</taxon>
        <taxon>Euteleostomi</taxon>
        <taxon>Mammalia</taxon>
        <taxon>Eutheria</taxon>
        <taxon>Euarchontoglires</taxon>
        <taxon>Glires</taxon>
        <taxon>Lagomorpha</taxon>
        <taxon>Leporidae</taxon>
        <taxon>Oryctolagus</taxon>
    </lineage>
</organism>
<dbReference type="Proteomes" id="UP000001811">
    <property type="component" value="Chromosome 13"/>
</dbReference>
<proteinExistence type="predicted"/>
<dbReference type="SUPFAM" id="SSF48726">
    <property type="entry name" value="Immunoglobulin"/>
    <property type="match status" value="1"/>
</dbReference>
<reference evidence="2" key="2">
    <citation type="submission" date="2025-08" db="UniProtKB">
        <authorList>
            <consortium name="Ensembl"/>
        </authorList>
    </citation>
    <scope>IDENTIFICATION</scope>
    <source>
        <strain evidence="2">Thorbecke</strain>
    </source>
</reference>
<dbReference type="Gene3D" id="2.60.40.10">
    <property type="entry name" value="Immunoglobulins"/>
    <property type="match status" value="1"/>
</dbReference>
<evidence type="ECO:0000313" key="3">
    <source>
        <dbReference type="Proteomes" id="UP000001811"/>
    </source>
</evidence>